<keyword evidence="3" id="KW-1185">Reference proteome</keyword>
<evidence type="ECO:0000313" key="2">
    <source>
        <dbReference type="EMBL" id="CAL6042693.1"/>
    </source>
</evidence>
<reference evidence="1" key="1">
    <citation type="submission" date="2023-06" db="EMBL/GenBank/DDBJ databases">
        <authorList>
            <person name="Kurt Z."/>
        </authorList>
    </citation>
    <scope>NUCLEOTIDE SEQUENCE</scope>
</reference>
<evidence type="ECO:0000313" key="3">
    <source>
        <dbReference type="Proteomes" id="UP001642409"/>
    </source>
</evidence>
<accession>A0AA86PSV9</accession>
<reference evidence="2 3" key="2">
    <citation type="submission" date="2024-07" db="EMBL/GenBank/DDBJ databases">
        <authorList>
            <person name="Akdeniz Z."/>
        </authorList>
    </citation>
    <scope>NUCLEOTIDE SEQUENCE [LARGE SCALE GENOMIC DNA]</scope>
</reference>
<organism evidence="1">
    <name type="scientific">Hexamita inflata</name>
    <dbReference type="NCBI Taxonomy" id="28002"/>
    <lineage>
        <taxon>Eukaryota</taxon>
        <taxon>Metamonada</taxon>
        <taxon>Diplomonadida</taxon>
        <taxon>Hexamitidae</taxon>
        <taxon>Hexamitinae</taxon>
        <taxon>Hexamita</taxon>
    </lineage>
</organism>
<sequence>MQNNKVSNIIRKKKQIKPISSKSCEFKMLSESIDTEQQCMSDTYEFEIDDLQQRKLFQIQLSLGDVKKLIKAKKETLNQIWRQVNTLKSNILKLQNDVSYFEIKVYSSLRQVKQM</sequence>
<dbReference type="EMBL" id="CATOUU010000722">
    <property type="protein sequence ID" value="CAI9944303.1"/>
    <property type="molecule type" value="Genomic_DNA"/>
</dbReference>
<protein>
    <submittedName>
        <fullName evidence="2">Hypothetical_protein</fullName>
    </submittedName>
</protein>
<name>A0AA86PSV9_9EUKA</name>
<proteinExistence type="predicted"/>
<dbReference type="Proteomes" id="UP001642409">
    <property type="component" value="Unassembled WGS sequence"/>
</dbReference>
<evidence type="ECO:0000313" key="1">
    <source>
        <dbReference type="EMBL" id="CAI9944303.1"/>
    </source>
</evidence>
<gene>
    <name evidence="1" type="ORF">HINF_LOCUS31948</name>
    <name evidence="2" type="ORF">HINF_LOCUS39716</name>
</gene>
<comment type="caution">
    <text evidence="1">The sequence shown here is derived from an EMBL/GenBank/DDBJ whole genome shotgun (WGS) entry which is preliminary data.</text>
</comment>
<dbReference type="EMBL" id="CAXDID020000154">
    <property type="protein sequence ID" value="CAL6042693.1"/>
    <property type="molecule type" value="Genomic_DNA"/>
</dbReference>
<dbReference type="AlphaFoldDB" id="A0AA86PSV9"/>